<evidence type="ECO:0000313" key="3">
    <source>
        <dbReference type="Proteomes" id="UP000594263"/>
    </source>
</evidence>
<organism evidence="2 3">
    <name type="scientific">Kalanchoe fedtschenkoi</name>
    <name type="common">Lavender scallops</name>
    <name type="synonym">South American air plant</name>
    <dbReference type="NCBI Taxonomy" id="63787"/>
    <lineage>
        <taxon>Eukaryota</taxon>
        <taxon>Viridiplantae</taxon>
        <taxon>Streptophyta</taxon>
        <taxon>Embryophyta</taxon>
        <taxon>Tracheophyta</taxon>
        <taxon>Spermatophyta</taxon>
        <taxon>Magnoliopsida</taxon>
        <taxon>eudicotyledons</taxon>
        <taxon>Gunneridae</taxon>
        <taxon>Pentapetalae</taxon>
        <taxon>Saxifragales</taxon>
        <taxon>Crassulaceae</taxon>
        <taxon>Kalanchoe</taxon>
    </lineage>
</organism>
<dbReference type="PROSITE" id="PS51257">
    <property type="entry name" value="PROKAR_LIPOPROTEIN"/>
    <property type="match status" value="1"/>
</dbReference>
<evidence type="ECO:0000313" key="2">
    <source>
        <dbReference type="EnsemblPlants" id="Kaladp0082s0165.1.v1.1"/>
    </source>
</evidence>
<dbReference type="EnsemblPlants" id="Kaladp0082s0165.1.v1.1">
    <property type="protein sequence ID" value="Kaladp0082s0165.1.v1.1"/>
    <property type="gene ID" value="Kaladp0082s0165.v1.1"/>
</dbReference>
<name>A0A7N0USV8_KALFE</name>
<keyword evidence="3" id="KW-1185">Reference proteome</keyword>
<accession>A0A7N0USV8</accession>
<keyword evidence="1" id="KW-0812">Transmembrane</keyword>
<proteinExistence type="predicted"/>
<dbReference type="Gramene" id="Kaladp0082s0165.1.v1.1">
    <property type="protein sequence ID" value="Kaladp0082s0165.1.v1.1"/>
    <property type="gene ID" value="Kaladp0082s0165.v1.1"/>
</dbReference>
<dbReference type="AlphaFoldDB" id="A0A7N0USV8"/>
<feature type="transmembrane region" description="Helical" evidence="1">
    <location>
        <begin position="15"/>
        <end position="32"/>
    </location>
</feature>
<sequence length="33" mass="3806">MVEDVRNFSQRNRKMTSIILSGVVAGCILMWFC</sequence>
<reference evidence="2" key="1">
    <citation type="submission" date="2021-01" db="UniProtKB">
        <authorList>
            <consortium name="EnsemblPlants"/>
        </authorList>
    </citation>
    <scope>IDENTIFICATION</scope>
</reference>
<keyword evidence="1" id="KW-1133">Transmembrane helix</keyword>
<keyword evidence="1" id="KW-0472">Membrane</keyword>
<protein>
    <submittedName>
        <fullName evidence="2">Uncharacterized protein</fullName>
    </submittedName>
</protein>
<evidence type="ECO:0000256" key="1">
    <source>
        <dbReference type="SAM" id="Phobius"/>
    </source>
</evidence>
<dbReference type="Proteomes" id="UP000594263">
    <property type="component" value="Unplaced"/>
</dbReference>